<keyword evidence="2" id="KW-1185">Reference proteome</keyword>
<sequence length="83" mass="9424">MERPIFDAAAALGQVYDLEDRVRGEGLRLFGDCCLWAYMVHFTEWRKDPESERVARETLAICEGRFHGFLTSCQKAPDPDSAA</sequence>
<dbReference type="Proteomes" id="UP001529380">
    <property type="component" value="Unassembled WGS sequence"/>
</dbReference>
<reference evidence="1 2" key="2">
    <citation type="submission" date="2023-06" db="EMBL/GenBank/DDBJ databases">
        <title>Identification and characterization of horizontal gene transfer across gut microbiota members of farm animals based on homology search.</title>
        <authorList>
            <person name="Schwarzerova J."/>
            <person name="Nykrynova M."/>
            <person name="Jureckova K."/>
            <person name="Cejkova D."/>
            <person name="Rychlik I."/>
        </authorList>
    </citation>
    <scope>NUCLEOTIDE SEQUENCE [LARGE SCALE GENOMIC DNA]</scope>
    <source>
        <strain evidence="1 2">ET340</strain>
    </source>
</reference>
<reference evidence="1 2" key="3">
    <citation type="submission" date="2023-06" db="EMBL/GenBank/DDBJ databases">
        <authorList>
            <person name="Zeman M."/>
            <person name="Kubasova T."/>
            <person name="Jahodarova E."/>
            <person name="Nykrynova M."/>
            <person name="Rychlik I."/>
        </authorList>
    </citation>
    <scope>NUCLEOTIDE SEQUENCE [LARGE SCALE GENOMIC DNA]</scope>
    <source>
        <strain evidence="1 2">ET340</strain>
    </source>
</reference>
<gene>
    <name evidence="1" type="ORF">QUW08_03435</name>
</gene>
<dbReference type="RefSeq" id="WP_087293536.1">
    <property type="nucleotide sequence ID" value="NZ_JAUDCL010000004.1"/>
</dbReference>
<dbReference type="EMBL" id="JAUDCL010000004">
    <property type="protein sequence ID" value="MDM8200349.1"/>
    <property type="molecule type" value="Genomic_DNA"/>
</dbReference>
<name>A0ABT7UN90_9FIRM</name>
<evidence type="ECO:0000313" key="1">
    <source>
        <dbReference type="EMBL" id="MDM8200349.1"/>
    </source>
</evidence>
<organism evidence="1 2">
    <name type="scientific">Allofournierella massiliensis</name>
    <dbReference type="NCBI Taxonomy" id="1650663"/>
    <lineage>
        <taxon>Bacteria</taxon>
        <taxon>Bacillati</taxon>
        <taxon>Bacillota</taxon>
        <taxon>Clostridia</taxon>
        <taxon>Eubacteriales</taxon>
        <taxon>Oscillospiraceae</taxon>
        <taxon>Allofournierella</taxon>
    </lineage>
</organism>
<comment type="caution">
    <text evidence="1">The sequence shown here is derived from an EMBL/GenBank/DDBJ whole genome shotgun (WGS) entry which is preliminary data.</text>
</comment>
<reference evidence="2" key="1">
    <citation type="submission" date="2023-06" db="EMBL/GenBank/DDBJ databases">
        <title>Identification and characterization of horizontal gene transfer across gut microbiota members of farm animals based on homology search.</title>
        <authorList>
            <person name="Zeman M."/>
            <person name="Kubasova T."/>
            <person name="Jahodarova E."/>
            <person name="Nykrynova M."/>
            <person name="Rychlik I."/>
        </authorList>
    </citation>
    <scope>NUCLEOTIDE SEQUENCE [LARGE SCALE GENOMIC DNA]</scope>
    <source>
        <strain evidence="2">ET340</strain>
    </source>
</reference>
<protein>
    <submittedName>
        <fullName evidence="1">Uncharacterized protein</fullName>
    </submittedName>
</protein>
<evidence type="ECO:0000313" key="2">
    <source>
        <dbReference type="Proteomes" id="UP001529380"/>
    </source>
</evidence>
<accession>A0ABT7UN90</accession>
<proteinExistence type="predicted"/>